<feature type="transmembrane region" description="Helical" evidence="1">
    <location>
        <begin position="362"/>
        <end position="381"/>
    </location>
</feature>
<proteinExistence type="predicted"/>
<reference evidence="3" key="1">
    <citation type="submission" date="2016-10" db="EMBL/GenBank/DDBJ databases">
        <authorList>
            <person name="Wibberg D."/>
        </authorList>
    </citation>
    <scope>NUCLEOTIDE SEQUENCE [LARGE SCALE GENOMIC DNA]</scope>
</reference>
<sequence>MSRLTFDQLIPVYRNTALDSSKSRGRLRVSDASLLETLKLIDEDDAAFRDSGIRMLDDTEALSIGSEIALEITPPRTGLGLLAQDLNGLLLAPANRVKLPSRYYLIDERFAYNDPDIPVKIKRYRAVISFIRALSEAAAFVDTNQAEATFLGPRRFRLPINYSASDLDHIKIDAVDELETFVDEKIHRDQKQAILATAVIEMCKEVPEEGRFRFLIRNSERLVSRAQDGYKLFASEFSYEKIRGKTEEAIGEYTNRIHKTFHDIQNQVMGVPVATVIVATQFKAAGKCGLEFWANLAISVGATLFVMLLTVAIYNQLMTLKNIDDDLERQEKKLETDYASVAGSFLHIYRKLKKRVGTHRRVLFAIAGFSWLGVFLTWYIFNQLTTPEILSCLAGP</sequence>
<feature type="transmembrane region" description="Helical" evidence="1">
    <location>
        <begin position="292"/>
        <end position="314"/>
    </location>
</feature>
<accession>A0A1R3T8G1</accession>
<keyword evidence="1" id="KW-1133">Transmembrane helix</keyword>
<evidence type="ECO:0008006" key="4">
    <source>
        <dbReference type="Google" id="ProtNLM"/>
    </source>
</evidence>
<dbReference type="EMBL" id="FMUE01000001">
    <property type="protein sequence ID" value="SCX03932.1"/>
    <property type="molecule type" value="Genomic_DNA"/>
</dbReference>
<protein>
    <recommendedName>
        <fullName evidence="4">Phage-related membrane protein</fullName>
    </recommendedName>
</protein>
<evidence type="ECO:0000256" key="1">
    <source>
        <dbReference type="SAM" id="Phobius"/>
    </source>
</evidence>
<name>A0A1R3T8G1_9HYPH</name>
<evidence type="ECO:0000313" key="2">
    <source>
        <dbReference type="EMBL" id="SCX03932.1"/>
    </source>
</evidence>
<gene>
    <name evidence="2" type="ORF">DSM25559_0370</name>
</gene>
<keyword evidence="1" id="KW-0812">Transmembrane</keyword>
<keyword evidence="1" id="KW-0472">Membrane</keyword>
<organism evidence="2 3">
    <name type="scientific">Agrobacterium rosae</name>
    <dbReference type="NCBI Taxonomy" id="1972867"/>
    <lineage>
        <taxon>Bacteria</taxon>
        <taxon>Pseudomonadati</taxon>
        <taxon>Pseudomonadota</taxon>
        <taxon>Alphaproteobacteria</taxon>
        <taxon>Hyphomicrobiales</taxon>
        <taxon>Rhizobiaceae</taxon>
        <taxon>Rhizobium/Agrobacterium group</taxon>
        <taxon>Agrobacterium</taxon>
    </lineage>
</organism>
<dbReference type="Proteomes" id="UP000187891">
    <property type="component" value="Unassembled WGS sequence"/>
</dbReference>
<evidence type="ECO:0000313" key="3">
    <source>
        <dbReference type="Proteomes" id="UP000187891"/>
    </source>
</evidence>
<dbReference type="AlphaFoldDB" id="A0A1R3T8G1"/>